<organism evidence="2 3">
    <name type="scientific">Cordyceps javanica</name>
    <dbReference type="NCBI Taxonomy" id="43265"/>
    <lineage>
        <taxon>Eukaryota</taxon>
        <taxon>Fungi</taxon>
        <taxon>Dikarya</taxon>
        <taxon>Ascomycota</taxon>
        <taxon>Pezizomycotina</taxon>
        <taxon>Sordariomycetes</taxon>
        <taxon>Hypocreomycetidae</taxon>
        <taxon>Hypocreales</taxon>
        <taxon>Cordycipitaceae</taxon>
        <taxon>Cordyceps</taxon>
    </lineage>
</organism>
<evidence type="ECO:0000256" key="1">
    <source>
        <dbReference type="SAM" id="MobiDB-lite"/>
    </source>
</evidence>
<gene>
    <name evidence="2" type="ORF">IF1G_04481</name>
</gene>
<sequence>MPFVGGGDSPPPARSKRRWQDHDDHYGHYDHDHDARGVFTRYRPEDTRPFGGGGGDGHPFGLSARRMAAPVSKRTRLDSGHEYDGDDNDSHPHGGGGGFPPCHRRRCSQQSQKKTTQQNTSAAAAQSPPPPNAVVVAPCHICHRRPTKKTDLVDSFARCQGCGEQTCFVCIRQCHSRSDVASVLLEQEALSRSFHMEDADDDAPGDSPDDRPPKTLTLPLPLPLSSPQAQTKQKQDSMQSWAACGHRSVVCSRCCVEKGPEGEVVCLGCLFGDPSPDNMTF</sequence>
<dbReference type="Proteomes" id="UP000315783">
    <property type="component" value="Unassembled WGS sequence"/>
</dbReference>
<comment type="caution">
    <text evidence="2">The sequence shown here is derived from an EMBL/GenBank/DDBJ whole genome shotgun (WGS) entry which is preliminary data.</text>
</comment>
<dbReference type="AlphaFoldDB" id="A0A545W3C1"/>
<dbReference type="EMBL" id="SPUK01000005">
    <property type="protein sequence ID" value="TQV97241.1"/>
    <property type="molecule type" value="Genomic_DNA"/>
</dbReference>
<evidence type="ECO:0000313" key="2">
    <source>
        <dbReference type="EMBL" id="TQV97241.1"/>
    </source>
</evidence>
<proteinExistence type="predicted"/>
<reference evidence="2 3" key="1">
    <citation type="journal article" date="2019" name="Appl. Microbiol. Biotechnol.">
        <title>Genome sequence of Isaria javanica and comparative genome analysis insights into family S53 peptidase evolution in fungal entomopathogens.</title>
        <authorList>
            <person name="Lin R."/>
            <person name="Zhang X."/>
            <person name="Xin B."/>
            <person name="Zou M."/>
            <person name="Gao Y."/>
            <person name="Qin F."/>
            <person name="Hu Q."/>
            <person name="Xie B."/>
            <person name="Cheng X."/>
        </authorList>
    </citation>
    <scope>NUCLEOTIDE SEQUENCE [LARGE SCALE GENOMIC DNA]</scope>
    <source>
        <strain evidence="2 3">IJ1G</strain>
    </source>
</reference>
<accession>A0A545W3C1</accession>
<name>A0A545W3C1_9HYPO</name>
<feature type="region of interest" description="Disordered" evidence="1">
    <location>
        <begin position="197"/>
        <end position="233"/>
    </location>
</feature>
<feature type="compositionally biased region" description="Basic and acidic residues" evidence="1">
    <location>
        <begin position="18"/>
        <end position="48"/>
    </location>
</feature>
<keyword evidence="3" id="KW-1185">Reference proteome</keyword>
<protein>
    <submittedName>
        <fullName evidence="2">Uncharacterized protein</fullName>
    </submittedName>
</protein>
<feature type="compositionally biased region" description="Low complexity" evidence="1">
    <location>
        <begin position="214"/>
        <end position="227"/>
    </location>
</feature>
<feature type="compositionally biased region" description="Basic and acidic residues" evidence="1">
    <location>
        <begin position="75"/>
        <end position="92"/>
    </location>
</feature>
<evidence type="ECO:0000313" key="3">
    <source>
        <dbReference type="Proteomes" id="UP000315783"/>
    </source>
</evidence>
<feature type="compositionally biased region" description="Low complexity" evidence="1">
    <location>
        <begin position="109"/>
        <end position="126"/>
    </location>
</feature>
<dbReference type="OrthoDB" id="5377226at2759"/>
<feature type="region of interest" description="Disordered" evidence="1">
    <location>
        <begin position="1"/>
        <end position="132"/>
    </location>
</feature>